<accession>A0A4Y7TNM8</accession>
<dbReference type="Pfam" id="PF00297">
    <property type="entry name" value="Ribosomal_L3"/>
    <property type="match status" value="1"/>
</dbReference>
<evidence type="ECO:0008006" key="8">
    <source>
        <dbReference type="Google" id="ProtNLM"/>
    </source>
</evidence>
<dbReference type="AlphaFoldDB" id="A0A4Y7TNM8"/>
<evidence type="ECO:0000256" key="5">
    <source>
        <dbReference type="SAM" id="MobiDB-lite"/>
    </source>
</evidence>
<keyword evidence="7" id="KW-1185">Reference proteome</keyword>
<reference evidence="6 7" key="1">
    <citation type="journal article" date="2019" name="Nat. Ecol. Evol.">
        <title>Megaphylogeny resolves global patterns of mushroom evolution.</title>
        <authorList>
            <person name="Varga T."/>
            <person name="Krizsan K."/>
            <person name="Foldi C."/>
            <person name="Dima B."/>
            <person name="Sanchez-Garcia M."/>
            <person name="Sanchez-Ramirez S."/>
            <person name="Szollosi G.J."/>
            <person name="Szarkandi J.G."/>
            <person name="Papp V."/>
            <person name="Albert L."/>
            <person name="Andreopoulos W."/>
            <person name="Angelini C."/>
            <person name="Antonin V."/>
            <person name="Barry K.W."/>
            <person name="Bougher N.L."/>
            <person name="Buchanan P."/>
            <person name="Buyck B."/>
            <person name="Bense V."/>
            <person name="Catcheside P."/>
            <person name="Chovatia M."/>
            <person name="Cooper J."/>
            <person name="Damon W."/>
            <person name="Desjardin D."/>
            <person name="Finy P."/>
            <person name="Geml J."/>
            <person name="Haridas S."/>
            <person name="Hughes K."/>
            <person name="Justo A."/>
            <person name="Karasinski D."/>
            <person name="Kautmanova I."/>
            <person name="Kiss B."/>
            <person name="Kocsube S."/>
            <person name="Kotiranta H."/>
            <person name="LaButti K.M."/>
            <person name="Lechner B.E."/>
            <person name="Liimatainen K."/>
            <person name="Lipzen A."/>
            <person name="Lukacs Z."/>
            <person name="Mihaltcheva S."/>
            <person name="Morgado L.N."/>
            <person name="Niskanen T."/>
            <person name="Noordeloos M.E."/>
            <person name="Ohm R.A."/>
            <person name="Ortiz-Santana B."/>
            <person name="Ovrebo C."/>
            <person name="Racz N."/>
            <person name="Riley R."/>
            <person name="Savchenko A."/>
            <person name="Shiryaev A."/>
            <person name="Soop K."/>
            <person name="Spirin V."/>
            <person name="Szebenyi C."/>
            <person name="Tomsovsky M."/>
            <person name="Tulloss R.E."/>
            <person name="Uehling J."/>
            <person name="Grigoriev I.V."/>
            <person name="Vagvolgyi C."/>
            <person name="Papp T."/>
            <person name="Martin F.M."/>
            <person name="Miettinen O."/>
            <person name="Hibbett D.S."/>
            <person name="Nagy L.G."/>
        </authorList>
    </citation>
    <scope>NUCLEOTIDE SEQUENCE [LARGE SCALE GENOMIC DNA]</scope>
    <source>
        <strain evidence="6 7">FP101781</strain>
    </source>
</reference>
<dbReference type="InterPro" id="IPR045077">
    <property type="entry name" value="L3_arc_euk"/>
</dbReference>
<name>A0A4Y7TNM8_COPMI</name>
<evidence type="ECO:0000256" key="1">
    <source>
        <dbReference type="ARBA" id="ARBA00006540"/>
    </source>
</evidence>
<dbReference type="Proteomes" id="UP000298030">
    <property type="component" value="Unassembled WGS sequence"/>
</dbReference>
<dbReference type="FunFam" id="2.40.30.10:FF:000351">
    <property type="entry name" value="Ribosomal protein L3"/>
    <property type="match status" value="1"/>
</dbReference>
<feature type="compositionally biased region" description="Low complexity" evidence="5">
    <location>
        <begin position="63"/>
        <end position="74"/>
    </location>
</feature>
<proteinExistence type="inferred from homology"/>
<sequence length="467" mass="52522">MPQDTHIAHTYSTFTSCTLWLENPLSSQKGSELPKTANQGPRKAGAIQFCSHRKLPTRFDQLTVPSSPTTVPPTARSSKMSHRKYEAPRHGSLGFLPRKRAARHRGKVKSFPKDDPKKPVHLTATMGYKAGMTHVVRDLDRPGSKFHKREVVEAVSVIETPPIIVVGLVGYVETPRGLRTLTTVWANHLSDEVKRRFYKNWYRSKKKAFTRYAKKNAEDGGKSVARELERIRKYCTVVRVLAHTQIRKTGLSQKKAHLMEIQLNGGSVSDKVDFGYKLFEKPVEVSSVFEQDENVDIIAVTKGHGFEGVTHRWGTKKLPRKTHKGLRKVACIGAWHPSKVMFSVARAGQNGYHHRTELNKKIYRIGSGTDDANASTESDITKKVITPMGGFPHYGIVKNDFLIVKGSIPGTKKRVITIRKSLMVHTSRRDLEKVQLKFIDTSSKFGHGSFQTFEEKAAFMGTLKARV</sequence>
<organism evidence="6 7">
    <name type="scientific">Coprinellus micaceus</name>
    <name type="common">Glistening ink-cap mushroom</name>
    <name type="synonym">Coprinus micaceus</name>
    <dbReference type="NCBI Taxonomy" id="71717"/>
    <lineage>
        <taxon>Eukaryota</taxon>
        <taxon>Fungi</taxon>
        <taxon>Dikarya</taxon>
        <taxon>Basidiomycota</taxon>
        <taxon>Agaricomycotina</taxon>
        <taxon>Agaricomycetes</taxon>
        <taxon>Agaricomycetidae</taxon>
        <taxon>Agaricales</taxon>
        <taxon>Agaricineae</taxon>
        <taxon>Psathyrellaceae</taxon>
        <taxon>Coprinellus</taxon>
    </lineage>
</organism>
<dbReference type="GO" id="GO:0006412">
    <property type="term" value="P:translation"/>
    <property type="evidence" value="ECO:0007669"/>
    <property type="project" value="InterPro"/>
</dbReference>
<keyword evidence="2 4" id="KW-0689">Ribosomal protein</keyword>
<dbReference type="STRING" id="71717.A0A4Y7TNM8"/>
<dbReference type="InterPro" id="IPR019926">
    <property type="entry name" value="Ribosomal_uL3_CS"/>
</dbReference>
<gene>
    <name evidence="6" type="ORF">FA13DRAFT_1352676</name>
</gene>
<dbReference type="FunFam" id="2.40.30.10:FF:000079">
    <property type="entry name" value="60S ribosomal protein L3"/>
    <property type="match status" value="1"/>
</dbReference>
<evidence type="ECO:0000313" key="6">
    <source>
        <dbReference type="EMBL" id="TEB35544.1"/>
    </source>
</evidence>
<dbReference type="FunFam" id="3.30.1430.10:FF:000001">
    <property type="entry name" value="60S ribosomal protein L3"/>
    <property type="match status" value="1"/>
</dbReference>
<evidence type="ECO:0000256" key="3">
    <source>
        <dbReference type="ARBA" id="ARBA00023274"/>
    </source>
</evidence>
<protein>
    <recommendedName>
        <fullName evidence="8">60S ribosomal protein L3</fullName>
    </recommendedName>
</protein>
<evidence type="ECO:0000256" key="4">
    <source>
        <dbReference type="RuleBase" id="RU003905"/>
    </source>
</evidence>
<dbReference type="SUPFAM" id="SSF50447">
    <property type="entry name" value="Translation proteins"/>
    <property type="match status" value="1"/>
</dbReference>
<dbReference type="GO" id="GO:0003735">
    <property type="term" value="F:structural constituent of ribosome"/>
    <property type="evidence" value="ECO:0007669"/>
    <property type="project" value="InterPro"/>
</dbReference>
<feature type="region of interest" description="Disordered" evidence="5">
    <location>
        <begin position="61"/>
        <end position="91"/>
    </location>
</feature>
<dbReference type="OrthoDB" id="1611972at2759"/>
<keyword evidence="3 4" id="KW-0687">Ribonucleoprotein</keyword>
<dbReference type="PANTHER" id="PTHR11363:SF5">
    <property type="entry name" value="LARGE RIBOSOMAL SUBUNIT PROTEIN UL3"/>
    <property type="match status" value="1"/>
</dbReference>
<dbReference type="InterPro" id="IPR009000">
    <property type="entry name" value="Transl_B-barrel_sf"/>
</dbReference>
<evidence type="ECO:0000313" key="7">
    <source>
        <dbReference type="Proteomes" id="UP000298030"/>
    </source>
</evidence>
<dbReference type="Gene3D" id="3.30.1430.10">
    <property type="match status" value="1"/>
</dbReference>
<dbReference type="PROSITE" id="PS00474">
    <property type="entry name" value="RIBOSOMAL_L3"/>
    <property type="match status" value="1"/>
</dbReference>
<dbReference type="Gene3D" id="4.10.960.10">
    <property type="entry name" value="Ribosomal protein L3, domain 3"/>
    <property type="match status" value="1"/>
</dbReference>
<comment type="similarity">
    <text evidence="1 4">Belongs to the universal ribosomal protein uL3 family.</text>
</comment>
<evidence type="ECO:0000256" key="2">
    <source>
        <dbReference type="ARBA" id="ARBA00022980"/>
    </source>
</evidence>
<dbReference type="GO" id="GO:0022625">
    <property type="term" value="C:cytosolic large ribosomal subunit"/>
    <property type="evidence" value="ECO:0007669"/>
    <property type="project" value="TreeGrafter"/>
</dbReference>
<dbReference type="EMBL" id="QPFP01000007">
    <property type="protein sequence ID" value="TEB35544.1"/>
    <property type="molecule type" value="Genomic_DNA"/>
</dbReference>
<dbReference type="FunFam" id="4.10.960.10:FF:000001">
    <property type="entry name" value="60S ribosomal protein L3"/>
    <property type="match status" value="1"/>
</dbReference>
<comment type="caution">
    <text evidence="6">The sequence shown here is derived from an EMBL/GenBank/DDBJ whole genome shotgun (WGS) entry which is preliminary data.</text>
</comment>
<dbReference type="Gene3D" id="2.40.30.10">
    <property type="entry name" value="Translation factors"/>
    <property type="match status" value="1"/>
</dbReference>
<dbReference type="FunFam" id="4.10.960.10:FF:000002">
    <property type="entry name" value="60S ribosomal protein L3"/>
    <property type="match status" value="1"/>
</dbReference>
<dbReference type="InterPro" id="IPR000597">
    <property type="entry name" value="Ribosomal_uL3"/>
</dbReference>
<dbReference type="InterPro" id="IPR044892">
    <property type="entry name" value="Ribosomal_L3_dom_3_arc_sf"/>
</dbReference>
<dbReference type="GO" id="GO:0003723">
    <property type="term" value="F:RNA binding"/>
    <property type="evidence" value="ECO:0007669"/>
    <property type="project" value="TreeGrafter"/>
</dbReference>
<dbReference type="PANTHER" id="PTHR11363">
    <property type="entry name" value="60S RIBOSOMAL PROTEIN L3-RELATED"/>
    <property type="match status" value="1"/>
</dbReference>